<sequence length="216" mass="25341">MQNLDTLISTLLDHEDLTVAKGMAAYQKNQFKFLGIKAPQRRELSRAWLHQAKLEVRQRYQEQVSPYIDWPMVRDLWALDFREAQYIAADYLKSVENYLLEEDLDQLQQFIVDKSWWDSVDVLVKRVGTLVHKYPSLEAQILTWSQAENIWLVRTSIIHQLGLKEGTDLTLLSKGIDNNLESQEFFLTKQLVGRYENMPKRIQNGSKNLCKSVLQR</sequence>
<dbReference type="SUPFAM" id="SSF48371">
    <property type="entry name" value="ARM repeat"/>
    <property type="match status" value="1"/>
</dbReference>
<dbReference type="AlphaFoldDB" id="A0A1H9BZB0"/>
<reference evidence="1 2" key="1">
    <citation type="submission" date="2016-10" db="EMBL/GenBank/DDBJ databases">
        <authorList>
            <person name="de Groot N.N."/>
        </authorList>
    </citation>
    <scope>NUCLEOTIDE SEQUENCE [LARGE SCALE GENOMIC DNA]</scope>
    <source>
        <strain evidence="1 2">DSM 15695</strain>
    </source>
</reference>
<dbReference type="PANTHER" id="PTHR34070:SF1">
    <property type="entry name" value="DNA ALKYLATION REPAIR PROTEIN"/>
    <property type="match status" value="1"/>
</dbReference>
<dbReference type="InterPro" id="IPR014825">
    <property type="entry name" value="DNA_alkylation"/>
</dbReference>
<organism evidence="1 2">
    <name type="scientific">Ignavigranum ruoffiae</name>
    <dbReference type="NCBI Taxonomy" id="89093"/>
    <lineage>
        <taxon>Bacteria</taxon>
        <taxon>Bacillati</taxon>
        <taxon>Bacillota</taxon>
        <taxon>Bacilli</taxon>
        <taxon>Lactobacillales</taxon>
        <taxon>Aerococcaceae</taxon>
        <taxon>Ignavigranum</taxon>
    </lineage>
</organism>
<evidence type="ECO:0000313" key="2">
    <source>
        <dbReference type="Proteomes" id="UP000198833"/>
    </source>
</evidence>
<proteinExistence type="predicted"/>
<protein>
    <submittedName>
        <fullName evidence="1">3-methyladenine DNA glycosylase AlkD</fullName>
    </submittedName>
</protein>
<dbReference type="Gene3D" id="1.20.1660.10">
    <property type="entry name" value="Hypothetical protein (EF3068)"/>
    <property type="match status" value="1"/>
</dbReference>
<dbReference type="Gene3D" id="1.25.40.290">
    <property type="entry name" value="ARM repeat domains"/>
    <property type="match status" value="1"/>
</dbReference>
<dbReference type="PANTHER" id="PTHR34070">
    <property type="entry name" value="ARMADILLO-TYPE FOLD"/>
    <property type="match status" value="1"/>
</dbReference>
<keyword evidence="2" id="KW-1185">Reference proteome</keyword>
<gene>
    <name evidence="1" type="ORF">SAMN04488558_103146</name>
</gene>
<dbReference type="InterPro" id="IPR016024">
    <property type="entry name" value="ARM-type_fold"/>
</dbReference>
<dbReference type="Pfam" id="PF08713">
    <property type="entry name" value="DNA_alkylation"/>
    <property type="match status" value="1"/>
</dbReference>
<dbReference type="Proteomes" id="UP000198833">
    <property type="component" value="Unassembled WGS sequence"/>
</dbReference>
<name>A0A1H9BZB0_9LACT</name>
<dbReference type="EMBL" id="FOEN01000003">
    <property type="protein sequence ID" value="SEP93893.1"/>
    <property type="molecule type" value="Genomic_DNA"/>
</dbReference>
<evidence type="ECO:0000313" key="1">
    <source>
        <dbReference type="EMBL" id="SEP93893.1"/>
    </source>
</evidence>
<accession>A0A1H9BZB0</accession>
<dbReference type="STRING" id="89093.SAMN04488558_103146"/>